<reference evidence="9" key="2">
    <citation type="submission" date="2021-01" db="EMBL/GenBank/DDBJ databases">
        <authorList>
            <person name="Mieszkin S."/>
            <person name="Pouder E."/>
            <person name="Alain K."/>
        </authorList>
    </citation>
    <scope>NUCLEOTIDE SEQUENCE</scope>
    <source>
        <strain evidence="9">HW T2.11</strain>
    </source>
</reference>
<feature type="transmembrane region" description="Helical" evidence="7">
    <location>
        <begin position="217"/>
        <end position="233"/>
    </location>
</feature>
<evidence type="ECO:0000256" key="4">
    <source>
        <dbReference type="ARBA" id="ARBA00022692"/>
    </source>
</evidence>
<accession>A0A964DY42</accession>
<feature type="transmembrane region" description="Helical" evidence="7">
    <location>
        <begin position="189"/>
        <end position="210"/>
    </location>
</feature>
<evidence type="ECO:0000256" key="1">
    <source>
        <dbReference type="ARBA" id="ARBA00004651"/>
    </source>
</evidence>
<comment type="caution">
    <text evidence="9">The sequence shown here is derived from an EMBL/GenBank/DDBJ whole genome shotgun (WGS) entry which is preliminary data.</text>
</comment>
<dbReference type="InterPro" id="IPR000515">
    <property type="entry name" value="MetI-like"/>
</dbReference>
<gene>
    <name evidence="9" type="primary">phnE</name>
    <name evidence="9" type="ORF">ASILVAE211_07130</name>
</gene>
<keyword evidence="2 7" id="KW-0813">Transport</keyword>
<protein>
    <submittedName>
        <fullName evidence="9">Phosphonate ABC transporter, permease protein PhnE</fullName>
    </submittedName>
</protein>
<evidence type="ECO:0000313" key="10">
    <source>
        <dbReference type="Proteomes" id="UP000708298"/>
    </source>
</evidence>
<evidence type="ECO:0000313" key="9">
    <source>
        <dbReference type="EMBL" id="MCB8874950.1"/>
    </source>
</evidence>
<dbReference type="InterPro" id="IPR035906">
    <property type="entry name" value="MetI-like_sf"/>
</dbReference>
<evidence type="ECO:0000256" key="2">
    <source>
        <dbReference type="ARBA" id="ARBA00022448"/>
    </source>
</evidence>
<evidence type="ECO:0000256" key="7">
    <source>
        <dbReference type="RuleBase" id="RU363032"/>
    </source>
</evidence>
<feature type="domain" description="ABC transmembrane type-1" evidence="8">
    <location>
        <begin position="79"/>
        <end position="262"/>
    </location>
</feature>
<keyword evidence="5 7" id="KW-1133">Transmembrane helix</keyword>
<dbReference type="EMBL" id="JAESVB010000002">
    <property type="protein sequence ID" value="MCB8874950.1"/>
    <property type="molecule type" value="Genomic_DNA"/>
</dbReference>
<sequence>MLNTASVNDVLPGAAQARRRLHPMTFVLLFLGAALFLQSAFVVHARPQDLITGAAGIADILHRSFPPDFAGLPDALWPALETIDMGIFGTAIALVFALPLALIAARNTTPAKPLYFLARGLIALARVVPDLVWALIFVTAVGLGPFPGALAIVIHSLGMMGRLFAETIEDIDMGPVEALTMTGASRLAVFSHGVIPTVMPSLLGITLYRLDENIRSSLILGFVGAGGIGFQLLTAMNLFQYRTVSMLLVLTFIIVVGAERISAALRQRIA</sequence>
<reference evidence="9" key="1">
    <citation type="journal article" date="2021" name="Microorganisms">
        <title>Acidisoma silvae sp. nov. and Acidisomacellulosilytica sp. nov., Two Acidophilic Bacteria Isolated from Decaying Wood, Hydrolyzing Cellulose and Producing Poly-3-hydroxybutyrate.</title>
        <authorList>
            <person name="Mieszkin S."/>
            <person name="Pouder E."/>
            <person name="Uroz S."/>
            <person name="Simon-Colin C."/>
            <person name="Alain K."/>
        </authorList>
    </citation>
    <scope>NUCLEOTIDE SEQUENCE</scope>
    <source>
        <strain evidence="9">HW T2.11</strain>
    </source>
</reference>
<dbReference type="Proteomes" id="UP000708298">
    <property type="component" value="Unassembled WGS sequence"/>
</dbReference>
<comment type="similarity">
    <text evidence="7">Belongs to the binding-protein-dependent transport system permease family.</text>
</comment>
<feature type="transmembrane region" description="Helical" evidence="7">
    <location>
        <begin position="85"/>
        <end position="105"/>
    </location>
</feature>
<dbReference type="PANTHER" id="PTHR30043">
    <property type="entry name" value="PHOSPHONATES TRANSPORT SYSTEM PERMEASE PROTEIN"/>
    <property type="match status" value="1"/>
</dbReference>
<dbReference type="RefSeq" id="WP_227320603.1">
    <property type="nucleotide sequence ID" value="NZ_JAESVB010000002.1"/>
</dbReference>
<dbReference type="Pfam" id="PF00528">
    <property type="entry name" value="BPD_transp_1"/>
    <property type="match status" value="1"/>
</dbReference>
<organism evidence="9 10">
    <name type="scientific">Acidisoma silvae</name>
    <dbReference type="NCBI Taxonomy" id="2802396"/>
    <lineage>
        <taxon>Bacteria</taxon>
        <taxon>Pseudomonadati</taxon>
        <taxon>Pseudomonadota</taxon>
        <taxon>Alphaproteobacteria</taxon>
        <taxon>Acetobacterales</taxon>
        <taxon>Acidocellaceae</taxon>
        <taxon>Acidisoma</taxon>
    </lineage>
</organism>
<dbReference type="GO" id="GO:0005886">
    <property type="term" value="C:plasma membrane"/>
    <property type="evidence" value="ECO:0007669"/>
    <property type="project" value="UniProtKB-SubCell"/>
</dbReference>
<evidence type="ECO:0000256" key="6">
    <source>
        <dbReference type="ARBA" id="ARBA00023136"/>
    </source>
</evidence>
<dbReference type="Gene3D" id="1.10.3720.10">
    <property type="entry name" value="MetI-like"/>
    <property type="match status" value="1"/>
</dbReference>
<dbReference type="PROSITE" id="PS50928">
    <property type="entry name" value="ABC_TM1"/>
    <property type="match status" value="1"/>
</dbReference>
<evidence type="ECO:0000256" key="5">
    <source>
        <dbReference type="ARBA" id="ARBA00022989"/>
    </source>
</evidence>
<keyword evidence="6 7" id="KW-0472">Membrane</keyword>
<keyword evidence="4 7" id="KW-0812">Transmembrane</keyword>
<name>A0A964DY42_9PROT</name>
<dbReference type="AlphaFoldDB" id="A0A964DY42"/>
<keyword evidence="10" id="KW-1185">Reference proteome</keyword>
<dbReference type="PANTHER" id="PTHR30043:SF1">
    <property type="entry name" value="ABC TRANSPORT SYSTEM PERMEASE PROTEIN P69"/>
    <property type="match status" value="1"/>
</dbReference>
<dbReference type="SUPFAM" id="SSF161098">
    <property type="entry name" value="MetI-like"/>
    <property type="match status" value="1"/>
</dbReference>
<dbReference type="GO" id="GO:0015416">
    <property type="term" value="F:ABC-type phosphonate transporter activity"/>
    <property type="evidence" value="ECO:0007669"/>
    <property type="project" value="InterPro"/>
</dbReference>
<feature type="transmembrane region" description="Helical" evidence="7">
    <location>
        <begin position="131"/>
        <end position="154"/>
    </location>
</feature>
<keyword evidence="3" id="KW-1003">Cell membrane</keyword>
<comment type="subcellular location">
    <subcellularLocation>
        <location evidence="1 7">Cell membrane</location>
        <topology evidence="1 7">Multi-pass membrane protein</topology>
    </subcellularLocation>
</comment>
<evidence type="ECO:0000256" key="3">
    <source>
        <dbReference type="ARBA" id="ARBA00022475"/>
    </source>
</evidence>
<dbReference type="NCBIfam" id="TIGR01097">
    <property type="entry name" value="PhnE"/>
    <property type="match status" value="1"/>
</dbReference>
<dbReference type="CDD" id="cd06261">
    <property type="entry name" value="TM_PBP2"/>
    <property type="match status" value="1"/>
</dbReference>
<evidence type="ECO:0000259" key="8">
    <source>
        <dbReference type="PROSITE" id="PS50928"/>
    </source>
</evidence>
<feature type="transmembrane region" description="Helical" evidence="7">
    <location>
        <begin position="239"/>
        <end position="258"/>
    </location>
</feature>
<dbReference type="InterPro" id="IPR005769">
    <property type="entry name" value="PhnE/PtxC"/>
</dbReference>
<proteinExistence type="inferred from homology"/>